<reference evidence="4" key="1">
    <citation type="journal article" date="2020" name="G3 (Bethesda)">
        <title>High-Quality Assemblies for Three Invasive Social Wasps from the &lt;i&gt;Vespula&lt;/i&gt; Genus.</title>
        <authorList>
            <person name="Harrop T.W.R."/>
            <person name="Guhlin J."/>
            <person name="McLaughlin G.M."/>
            <person name="Permina E."/>
            <person name="Stockwell P."/>
            <person name="Gilligan J."/>
            <person name="Le Lec M.F."/>
            <person name="Gruber M.A.M."/>
            <person name="Quinn O."/>
            <person name="Lovegrove M."/>
            <person name="Duncan E.J."/>
            <person name="Remnant E.J."/>
            <person name="Van Eeckhoven J."/>
            <person name="Graham B."/>
            <person name="Knapp R.A."/>
            <person name="Langford K.W."/>
            <person name="Kronenberg Z."/>
            <person name="Press M.O."/>
            <person name="Eacker S.M."/>
            <person name="Wilson-Rankin E.E."/>
            <person name="Purcell J."/>
            <person name="Lester P.J."/>
            <person name="Dearden P.K."/>
        </authorList>
    </citation>
    <scope>NUCLEOTIDE SEQUENCE</scope>
    <source>
        <strain evidence="4">Marl-1</strain>
    </source>
</reference>
<evidence type="ECO:0000256" key="1">
    <source>
        <dbReference type="SAM" id="Coils"/>
    </source>
</evidence>
<name>A0A834J7P2_VESVU</name>
<proteinExistence type="predicted"/>
<evidence type="ECO:0000256" key="2">
    <source>
        <dbReference type="SAM" id="MobiDB-lite"/>
    </source>
</evidence>
<dbReference type="InterPro" id="IPR010695">
    <property type="entry name" value="FAIM1"/>
</dbReference>
<feature type="domain" description="CCDC113/CCDC96 coiled-coil" evidence="3">
    <location>
        <begin position="388"/>
        <end position="553"/>
    </location>
</feature>
<dbReference type="Proteomes" id="UP000614350">
    <property type="component" value="Unassembled WGS sequence"/>
</dbReference>
<evidence type="ECO:0000259" key="3">
    <source>
        <dbReference type="Pfam" id="PF13870"/>
    </source>
</evidence>
<organism evidence="4 5">
    <name type="scientific">Vespula vulgaris</name>
    <name type="common">Yellow jacket</name>
    <name type="synonym">Wasp</name>
    <dbReference type="NCBI Taxonomy" id="7454"/>
    <lineage>
        <taxon>Eukaryota</taxon>
        <taxon>Metazoa</taxon>
        <taxon>Ecdysozoa</taxon>
        <taxon>Arthropoda</taxon>
        <taxon>Hexapoda</taxon>
        <taxon>Insecta</taxon>
        <taxon>Pterygota</taxon>
        <taxon>Neoptera</taxon>
        <taxon>Endopterygota</taxon>
        <taxon>Hymenoptera</taxon>
        <taxon>Apocrita</taxon>
        <taxon>Aculeata</taxon>
        <taxon>Vespoidea</taxon>
        <taxon>Vespidae</taxon>
        <taxon>Vespinae</taxon>
        <taxon>Vespula</taxon>
    </lineage>
</organism>
<dbReference type="AlphaFoldDB" id="A0A834J7P2"/>
<dbReference type="PANTHER" id="PTHR13088:SF3">
    <property type="entry name" value="FAS APOPTOTIC INHIBITORY MOLECULE 1"/>
    <property type="match status" value="1"/>
</dbReference>
<protein>
    <recommendedName>
        <fullName evidence="3">CCDC113/CCDC96 coiled-coil domain-containing protein</fullName>
    </recommendedName>
</protein>
<dbReference type="InterPro" id="IPR025254">
    <property type="entry name" value="CCDC113/CCDC96_CC"/>
</dbReference>
<evidence type="ECO:0000313" key="4">
    <source>
        <dbReference type="EMBL" id="KAF7382107.1"/>
    </source>
</evidence>
<keyword evidence="5" id="KW-1185">Reference proteome</keyword>
<evidence type="ECO:0000313" key="5">
    <source>
        <dbReference type="Proteomes" id="UP000614350"/>
    </source>
</evidence>
<accession>A0A834J7P2</accession>
<dbReference type="Pfam" id="PF06905">
    <property type="entry name" value="FAIM1"/>
    <property type="match status" value="1"/>
</dbReference>
<feature type="region of interest" description="Disordered" evidence="2">
    <location>
        <begin position="256"/>
        <end position="278"/>
    </location>
</feature>
<gene>
    <name evidence="4" type="ORF">HZH66_013539</name>
</gene>
<dbReference type="EMBL" id="JACSEA010000019">
    <property type="protein sequence ID" value="KAF7382107.1"/>
    <property type="molecule type" value="Genomic_DNA"/>
</dbReference>
<comment type="caution">
    <text evidence="4">The sequence shown here is derived from an EMBL/GenBank/DDBJ whole genome shotgun (WGS) entry which is preliminary data.</text>
</comment>
<feature type="coiled-coil region" evidence="1">
    <location>
        <begin position="309"/>
        <end position="400"/>
    </location>
</feature>
<dbReference type="InterPro" id="IPR038513">
    <property type="entry name" value="FAIM1_dom_sf"/>
</dbReference>
<dbReference type="Gene3D" id="2.40.128.180">
    <property type="match status" value="2"/>
</dbReference>
<dbReference type="GO" id="GO:1902042">
    <property type="term" value="P:negative regulation of extrinsic apoptotic signaling pathway via death domain receptors"/>
    <property type="evidence" value="ECO:0007669"/>
    <property type="project" value="TreeGrafter"/>
</dbReference>
<keyword evidence="1" id="KW-0175">Coiled coil</keyword>
<dbReference type="PANTHER" id="PTHR13088">
    <property type="entry name" value="FAS APOPTOTIC INHIBITORY MOLECULE FAIM"/>
    <property type="match status" value="1"/>
</dbReference>
<feature type="compositionally biased region" description="Low complexity" evidence="2">
    <location>
        <begin position="264"/>
        <end position="273"/>
    </location>
</feature>
<sequence length="559" mass="64773">MANALLRSLQALESSSGPTARWTVPLNDGNHVIEFEHGTATGRRVVKIDDEVLVNRDWMFRLVGDELFTFNGTKFVIRVDPIPGFKYSYTLWVNGKNYKNFIQSQSKILKSWLTKIGENEYRIVLDKQTQSVWINGVQVDVENEFMDGGAEMLFSISDLSAVIRSCTSDKKEIGIDYILYIDDIEINDENLDKTSKTILEITDDKLQDLLVNMVRMKMILDLENDFFYRYLQRNDPESLKKIDAVSVSDTSKINCPKITGHGTSSSPTSSNISVRDRGSPSIWSMQSGIRRGMLDPMLRRLRITIAQRMELMQNEIIEFKNKLMLLERTGKKEKNKLNAEIEGLEICIREIKETKDRFENDIIIGGVDRITGKIPAETVIKFIKNSLKSMEKTIERIRLKNTVIKSQIIKANKQLIQREQLGEDLRPVDFYQLKIQRDEYRKRIRQCAVYILQIKKVIGHYNTALTKHKRKLGHLTNEFNSIVTEINSNKLQAKDLELKCLMNKTEIKFAEKQVELLKTLMDDYEVPTILDLVKLKKELRTLEKTFTNLKRYVNVEEII</sequence>
<dbReference type="Pfam" id="PF13870">
    <property type="entry name" value="CCDC113_CCDC96_CC"/>
    <property type="match status" value="1"/>
</dbReference>